<dbReference type="InterPro" id="IPR036770">
    <property type="entry name" value="Ankyrin_rpt-contain_sf"/>
</dbReference>
<feature type="compositionally biased region" description="Basic and acidic residues" evidence="4">
    <location>
        <begin position="121"/>
        <end position="134"/>
    </location>
</feature>
<feature type="compositionally biased region" description="Basic and acidic residues" evidence="4">
    <location>
        <begin position="145"/>
        <end position="156"/>
    </location>
</feature>
<keyword evidence="1" id="KW-0677">Repeat</keyword>
<keyword evidence="6" id="KW-1185">Reference proteome</keyword>
<dbReference type="InterPro" id="IPR002110">
    <property type="entry name" value="Ankyrin_rpt"/>
</dbReference>
<dbReference type="AlphaFoldDB" id="A0AAF0J719"/>
<feature type="repeat" description="ANK" evidence="3">
    <location>
        <begin position="83"/>
        <end position="115"/>
    </location>
</feature>
<evidence type="ECO:0000313" key="6">
    <source>
        <dbReference type="Proteomes" id="UP001213623"/>
    </source>
</evidence>
<dbReference type="Gene3D" id="1.25.40.20">
    <property type="entry name" value="Ankyrin repeat-containing domain"/>
    <property type="match status" value="1"/>
</dbReference>
<name>A0AAF0J719_9BASI</name>
<evidence type="ECO:0000256" key="4">
    <source>
        <dbReference type="SAM" id="MobiDB-lite"/>
    </source>
</evidence>
<gene>
    <name evidence="5" type="primary">YAR1</name>
    <name evidence="5" type="ORF">MNAN1_001558</name>
</gene>
<evidence type="ECO:0000256" key="2">
    <source>
        <dbReference type="ARBA" id="ARBA00023043"/>
    </source>
</evidence>
<dbReference type="PROSITE" id="PS50088">
    <property type="entry name" value="ANK_REPEAT"/>
    <property type="match status" value="1"/>
</dbReference>
<evidence type="ECO:0000313" key="5">
    <source>
        <dbReference type="EMBL" id="WFD26575.1"/>
    </source>
</evidence>
<keyword evidence="2 3" id="KW-0040">ANK repeat</keyword>
<feature type="region of interest" description="Disordered" evidence="4">
    <location>
        <begin position="118"/>
        <end position="156"/>
    </location>
</feature>
<sequence length="228" mass="25752">MALKDEQVDDLLYAARTGDVDAFKEALHNIKMSEDADFHVAMNCTNEAGNSVLHYAFANGHEDLIHYVLPHCDLATLLRQNEAGNTPLHWAAFNGHMKLCELLIDRIDALETQDTSAAKTLRAEEDKREHERHMASNKGTGESEAEQKAELEHHDELQRDRALWDVRNAAGHGPMTEAQKADREDIVQMMLGRLAKQDKTDSPPLIRDEAPHIEERTNQMLLNVDPTM</sequence>
<dbReference type="Pfam" id="PF12796">
    <property type="entry name" value="Ank_2"/>
    <property type="match status" value="1"/>
</dbReference>
<dbReference type="EMBL" id="CP119894">
    <property type="protein sequence ID" value="WFD26575.1"/>
    <property type="molecule type" value="Genomic_DNA"/>
</dbReference>
<dbReference type="Proteomes" id="UP001213623">
    <property type="component" value="Chromosome 3"/>
</dbReference>
<dbReference type="PANTHER" id="PTHR24178">
    <property type="entry name" value="MOLTING PROTEIN MLT-4"/>
    <property type="match status" value="1"/>
</dbReference>
<dbReference type="SMART" id="SM00248">
    <property type="entry name" value="ANK"/>
    <property type="match status" value="3"/>
</dbReference>
<accession>A0AAF0J719</accession>
<proteinExistence type="predicted"/>
<evidence type="ECO:0000256" key="1">
    <source>
        <dbReference type="ARBA" id="ARBA00022737"/>
    </source>
</evidence>
<organism evidence="5 6">
    <name type="scientific">Malassezia nana</name>
    <dbReference type="NCBI Taxonomy" id="180528"/>
    <lineage>
        <taxon>Eukaryota</taxon>
        <taxon>Fungi</taxon>
        <taxon>Dikarya</taxon>
        <taxon>Basidiomycota</taxon>
        <taxon>Ustilaginomycotina</taxon>
        <taxon>Malasseziomycetes</taxon>
        <taxon>Malasseziales</taxon>
        <taxon>Malasseziaceae</taxon>
        <taxon>Malassezia</taxon>
    </lineage>
</organism>
<protein>
    <submittedName>
        <fullName evidence="5">Ankyrin repeat-containing protein</fullName>
    </submittedName>
</protein>
<evidence type="ECO:0000256" key="3">
    <source>
        <dbReference type="PROSITE-ProRule" id="PRU00023"/>
    </source>
</evidence>
<reference evidence="5" key="1">
    <citation type="submission" date="2023-03" db="EMBL/GenBank/DDBJ databases">
        <title>Mating type loci evolution in Malassezia.</title>
        <authorList>
            <person name="Coelho M.A."/>
        </authorList>
    </citation>
    <scope>NUCLEOTIDE SEQUENCE</scope>
    <source>
        <strain evidence="5">CBS 9557</strain>
    </source>
</reference>
<dbReference type="SUPFAM" id="SSF48403">
    <property type="entry name" value="Ankyrin repeat"/>
    <property type="match status" value="1"/>
</dbReference>
<dbReference type="PROSITE" id="PS50297">
    <property type="entry name" value="ANK_REP_REGION"/>
    <property type="match status" value="1"/>
</dbReference>